<sequence>MPSIVTRKGRVTIPKPIRDHLAIAPGSQVVFEITPEGVVILRASKPGTELPGRFEKAVGMADIKMRTDEIMRLLRPDD</sequence>
<dbReference type="EMBL" id="JAPFQI010000029">
    <property type="protein sequence ID" value="MCW8088228.1"/>
    <property type="molecule type" value="Genomic_DNA"/>
</dbReference>
<dbReference type="SUPFAM" id="SSF89447">
    <property type="entry name" value="AbrB/MazE/MraZ-like"/>
    <property type="match status" value="1"/>
</dbReference>
<keyword evidence="4" id="KW-1185">Reference proteome</keyword>
<keyword evidence="1 3" id="KW-0238">DNA-binding</keyword>
<dbReference type="Proteomes" id="UP001526430">
    <property type="component" value="Unassembled WGS sequence"/>
</dbReference>
<gene>
    <name evidence="3" type="ORF">OF850_21785</name>
</gene>
<organism evidence="3 4">
    <name type="scientific">Sabulicella glaciei</name>
    <dbReference type="NCBI Taxonomy" id="2984948"/>
    <lineage>
        <taxon>Bacteria</taxon>
        <taxon>Pseudomonadati</taxon>
        <taxon>Pseudomonadota</taxon>
        <taxon>Alphaproteobacteria</taxon>
        <taxon>Acetobacterales</taxon>
        <taxon>Acetobacteraceae</taxon>
        <taxon>Sabulicella</taxon>
    </lineage>
</organism>
<dbReference type="Gene3D" id="2.10.260.10">
    <property type="match status" value="1"/>
</dbReference>
<reference evidence="3 4" key="1">
    <citation type="submission" date="2022-10" db="EMBL/GenBank/DDBJ databases">
        <title>Roseococcus glaciei nov., sp. nov., isolated from glacier.</title>
        <authorList>
            <person name="Liu Q."/>
            <person name="Xin Y.-H."/>
        </authorList>
    </citation>
    <scope>NUCLEOTIDE SEQUENCE [LARGE SCALE GENOMIC DNA]</scope>
    <source>
        <strain evidence="3 4">MDT2-1-1</strain>
    </source>
</reference>
<dbReference type="InterPro" id="IPR037914">
    <property type="entry name" value="SpoVT-AbrB_sf"/>
</dbReference>
<dbReference type="RefSeq" id="WP_301592427.1">
    <property type="nucleotide sequence ID" value="NZ_JAPFQI010000029.1"/>
</dbReference>
<protein>
    <submittedName>
        <fullName evidence="3">AbrB/MazE/SpoVT family DNA-binding domain-containing protein</fullName>
    </submittedName>
</protein>
<proteinExistence type="predicted"/>
<evidence type="ECO:0000256" key="1">
    <source>
        <dbReference type="PROSITE-ProRule" id="PRU01076"/>
    </source>
</evidence>
<name>A0ABT3P1E5_9PROT</name>
<evidence type="ECO:0000313" key="3">
    <source>
        <dbReference type="EMBL" id="MCW8088228.1"/>
    </source>
</evidence>
<dbReference type="SMART" id="SM00966">
    <property type="entry name" value="SpoVT_AbrB"/>
    <property type="match status" value="1"/>
</dbReference>
<feature type="domain" description="SpoVT-AbrB" evidence="2">
    <location>
        <begin position="1"/>
        <end position="46"/>
    </location>
</feature>
<dbReference type="Pfam" id="PF04014">
    <property type="entry name" value="MazE_antitoxin"/>
    <property type="match status" value="1"/>
</dbReference>
<dbReference type="InterPro" id="IPR007159">
    <property type="entry name" value="SpoVT-AbrB_dom"/>
</dbReference>
<evidence type="ECO:0000313" key="4">
    <source>
        <dbReference type="Proteomes" id="UP001526430"/>
    </source>
</evidence>
<comment type="caution">
    <text evidence="3">The sequence shown here is derived from an EMBL/GenBank/DDBJ whole genome shotgun (WGS) entry which is preliminary data.</text>
</comment>
<dbReference type="PROSITE" id="PS51740">
    <property type="entry name" value="SPOVT_ABRB"/>
    <property type="match status" value="1"/>
</dbReference>
<dbReference type="NCBIfam" id="TIGR01439">
    <property type="entry name" value="lp_hng_hel_AbrB"/>
    <property type="match status" value="1"/>
</dbReference>
<accession>A0ABT3P1E5</accession>
<dbReference type="GO" id="GO:0003677">
    <property type="term" value="F:DNA binding"/>
    <property type="evidence" value="ECO:0007669"/>
    <property type="project" value="UniProtKB-KW"/>
</dbReference>
<evidence type="ECO:0000259" key="2">
    <source>
        <dbReference type="PROSITE" id="PS51740"/>
    </source>
</evidence>